<feature type="domain" description="T-Q ester bond containing" evidence="2">
    <location>
        <begin position="596"/>
        <end position="715"/>
    </location>
</feature>
<evidence type="ECO:0000256" key="1">
    <source>
        <dbReference type="SAM" id="Phobius"/>
    </source>
</evidence>
<name>A0A6N2R0Y7_9ACTO</name>
<dbReference type="Pfam" id="PF18202">
    <property type="entry name" value="TQ"/>
    <property type="match status" value="1"/>
</dbReference>
<sequence>MIGRHPNIQKGWVHRARKGTVALVFATAIGTLSGLALNPQPAHALFEGNGMYVKGVGAQSLGGFWLGAYTAPHNVETRYPVWCTHMWRANPKPQDTASITDLGESKRWGPDELDLSTAQMAWLLDRYQDDRHQENRAALSFLIHANFEGDQSGKNTQDSVNSLVDGVRHQLPQVFDRAKDYVRQAKESAVTTYENGSVETQTPRSGVLKDLGVKNEKGEWIPKLKLHLMLIGPARFTSTGTSQWDGETQGNALSLEWEATGNGTVKWVGNYENPVRSTLTKYGVNPATQDTASYGNRPGGDKEEKRLKGGTWKVLMDFQPMGRSQVVQTSAKDNTLSDTVTAFADPNYGDGKWINDEHGPIPVTFEGTAYDLGSEPPKEPLDTRFISKDMRVLGSATVVFRGEGERQVSIPLPEGQAKPGFVSWVWRVRKEAQGQYAPLVHADWADQLGLTNETQVIPWKIQIHSAAQLKETNGGDFLIDDLWVSGFPEGHAYWSGSERIAADTSHMRHRLLFFPQGLEVVEENREKAEEIGAVEIPAKNGYYPSLGDLRFAVDPQRIGTYVFTTEFDGDGRVEAFRSSVEDPHEQYTRQTPSIIRLATRARDGGDGDQIIGHMGPSKIVDQVCYEGLEAGERYLLKANVVDRESGEPLSAAGRPVEGTADFTAETASGCAEVMINVQGEDIKAKSIVIFEDLFHGDQRIAFHRDINAAQQTLNVEQPKPQKVAHTGTSGVLIISLAGVGALAGGLLYRRGRKGCL</sequence>
<evidence type="ECO:0000313" key="3">
    <source>
        <dbReference type="EMBL" id="VYS74502.1"/>
    </source>
</evidence>
<dbReference type="EMBL" id="CACRSM010000001">
    <property type="protein sequence ID" value="VYS74502.1"/>
    <property type="molecule type" value="Genomic_DNA"/>
</dbReference>
<accession>A0A6N2R0Y7</accession>
<organism evidence="3">
    <name type="scientific">Schaalia odontolytica</name>
    <dbReference type="NCBI Taxonomy" id="1660"/>
    <lineage>
        <taxon>Bacteria</taxon>
        <taxon>Bacillati</taxon>
        <taxon>Actinomycetota</taxon>
        <taxon>Actinomycetes</taxon>
        <taxon>Actinomycetales</taxon>
        <taxon>Actinomycetaceae</taxon>
        <taxon>Schaalia</taxon>
    </lineage>
</organism>
<keyword evidence="1" id="KW-0812">Transmembrane</keyword>
<evidence type="ECO:0000259" key="2">
    <source>
        <dbReference type="Pfam" id="PF18202"/>
    </source>
</evidence>
<protein>
    <recommendedName>
        <fullName evidence="2">T-Q ester bond containing domain-containing protein</fullName>
    </recommendedName>
</protein>
<dbReference type="AlphaFoldDB" id="A0A6N2R0Y7"/>
<keyword evidence="1" id="KW-1133">Transmembrane helix</keyword>
<keyword evidence="1" id="KW-0472">Membrane</keyword>
<dbReference type="NCBIfam" id="NF033903">
    <property type="entry name" value="VaFE_rpt"/>
    <property type="match status" value="1"/>
</dbReference>
<dbReference type="Gene3D" id="2.60.40.3930">
    <property type="match status" value="1"/>
</dbReference>
<proteinExistence type="predicted"/>
<gene>
    <name evidence="3" type="ORF">AOLFYP35_00143</name>
</gene>
<feature type="transmembrane region" description="Helical" evidence="1">
    <location>
        <begin position="727"/>
        <end position="748"/>
    </location>
</feature>
<dbReference type="InterPro" id="IPR041100">
    <property type="entry name" value="TQ"/>
</dbReference>
<reference evidence="3" key="1">
    <citation type="submission" date="2019-11" db="EMBL/GenBank/DDBJ databases">
        <authorList>
            <person name="Feng L."/>
        </authorList>
    </citation>
    <scope>NUCLEOTIDE SEQUENCE</scope>
    <source>
        <strain evidence="3">AodontolyticusLFYP35</strain>
    </source>
</reference>